<dbReference type="Proteomes" id="UP000789833">
    <property type="component" value="Unassembled WGS sequence"/>
</dbReference>
<dbReference type="InterPro" id="IPR001845">
    <property type="entry name" value="HTH_ArsR_DNA-bd_dom"/>
</dbReference>
<feature type="domain" description="HTH arsR-type" evidence="4">
    <location>
        <begin position="11"/>
        <end position="101"/>
    </location>
</feature>
<dbReference type="SMART" id="SM00418">
    <property type="entry name" value="HTH_ARSR"/>
    <property type="match status" value="1"/>
</dbReference>
<keyword evidence="3" id="KW-0804">Transcription</keyword>
<sequence length="174" mass="19681">MKNKQTRISNEQLKLLSNAHRVQIITLLSNEELTAKQLAEKLGQSPGSIHYHVKKLYDGGLIELVRTNTINGIVEKYYRSISNGSWFNADDLNASDPLLENDGNSDDVTKLFLRLVLSSEEKEEFLVEMKNLLESWINRPTRITDKKKEFAVGVKMVSAESREGESLNEGSTNI</sequence>
<evidence type="ECO:0000256" key="1">
    <source>
        <dbReference type="ARBA" id="ARBA00023015"/>
    </source>
</evidence>
<dbReference type="SUPFAM" id="SSF46785">
    <property type="entry name" value="Winged helix' DNA-binding domain"/>
    <property type="match status" value="1"/>
</dbReference>
<evidence type="ECO:0000256" key="3">
    <source>
        <dbReference type="ARBA" id="ARBA00023163"/>
    </source>
</evidence>
<gene>
    <name evidence="5" type="ORF">BACCIP111883_01277</name>
</gene>
<dbReference type="InterPro" id="IPR051011">
    <property type="entry name" value="Metal_resp_trans_reg"/>
</dbReference>
<accession>A0ABM8YKQ9</accession>
<keyword evidence="6" id="KW-1185">Reference proteome</keyword>
<keyword evidence="2" id="KW-0238">DNA-binding</keyword>
<comment type="caution">
    <text evidence="5">The sequence shown here is derived from an EMBL/GenBank/DDBJ whole genome shotgun (WGS) entry which is preliminary data.</text>
</comment>
<dbReference type="InterPro" id="IPR036388">
    <property type="entry name" value="WH-like_DNA-bd_sf"/>
</dbReference>
<dbReference type="PANTHER" id="PTHR43132:SF2">
    <property type="entry name" value="ARSENICAL RESISTANCE OPERON REPRESSOR ARSR-RELATED"/>
    <property type="match status" value="1"/>
</dbReference>
<name>A0ABM8YKQ9_9BACI</name>
<organism evidence="5 6">
    <name type="scientific">Sutcliffiella rhizosphaerae</name>
    <dbReference type="NCBI Taxonomy" id="2880967"/>
    <lineage>
        <taxon>Bacteria</taxon>
        <taxon>Bacillati</taxon>
        <taxon>Bacillota</taxon>
        <taxon>Bacilli</taxon>
        <taxon>Bacillales</taxon>
        <taxon>Bacillaceae</taxon>
        <taxon>Sutcliffiella</taxon>
    </lineage>
</organism>
<dbReference type="RefSeq" id="WP_230500431.1">
    <property type="nucleotide sequence ID" value="NZ_CAKJTJ010000005.1"/>
</dbReference>
<dbReference type="PANTHER" id="PTHR43132">
    <property type="entry name" value="ARSENICAL RESISTANCE OPERON REPRESSOR ARSR-RELATED"/>
    <property type="match status" value="1"/>
</dbReference>
<proteinExistence type="predicted"/>
<protein>
    <recommendedName>
        <fullName evidence="4">HTH arsR-type domain-containing protein</fullName>
    </recommendedName>
</protein>
<dbReference type="InterPro" id="IPR011991">
    <property type="entry name" value="ArsR-like_HTH"/>
</dbReference>
<dbReference type="EMBL" id="CAKJTJ010000005">
    <property type="protein sequence ID" value="CAG9620508.1"/>
    <property type="molecule type" value="Genomic_DNA"/>
</dbReference>
<dbReference type="InterPro" id="IPR036390">
    <property type="entry name" value="WH_DNA-bd_sf"/>
</dbReference>
<dbReference type="Gene3D" id="1.10.10.10">
    <property type="entry name" value="Winged helix-like DNA-binding domain superfamily/Winged helix DNA-binding domain"/>
    <property type="match status" value="1"/>
</dbReference>
<keyword evidence="1" id="KW-0805">Transcription regulation</keyword>
<evidence type="ECO:0000259" key="4">
    <source>
        <dbReference type="SMART" id="SM00418"/>
    </source>
</evidence>
<evidence type="ECO:0000256" key="2">
    <source>
        <dbReference type="ARBA" id="ARBA00023125"/>
    </source>
</evidence>
<dbReference type="CDD" id="cd00090">
    <property type="entry name" value="HTH_ARSR"/>
    <property type="match status" value="1"/>
</dbReference>
<evidence type="ECO:0000313" key="6">
    <source>
        <dbReference type="Proteomes" id="UP000789833"/>
    </source>
</evidence>
<dbReference type="Pfam" id="PF12840">
    <property type="entry name" value="HTH_20"/>
    <property type="match status" value="1"/>
</dbReference>
<evidence type="ECO:0000313" key="5">
    <source>
        <dbReference type="EMBL" id="CAG9620508.1"/>
    </source>
</evidence>
<reference evidence="5 6" key="1">
    <citation type="submission" date="2021-10" db="EMBL/GenBank/DDBJ databases">
        <authorList>
            <person name="Criscuolo A."/>
        </authorList>
    </citation>
    <scope>NUCLEOTIDE SEQUENCE [LARGE SCALE GENOMIC DNA]</scope>
    <source>
        <strain evidence="6">CIP 111883</strain>
    </source>
</reference>